<evidence type="ECO:0000313" key="2">
    <source>
        <dbReference type="EMBL" id="CAL1700173.1"/>
    </source>
</evidence>
<accession>A0ABP1CWX7</accession>
<keyword evidence="3" id="KW-1185">Reference proteome</keyword>
<dbReference type="CDD" id="cd09917">
    <property type="entry name" value="F-box_SF"/>
    <property type="match status" value="1"/>
</dbReference>
<evidence type="ECO:0000259" key="1">
    <source>
        <dbReference type="Pfam" id="PF12937"/>
    </source>
</evidence>
<organism evidence="2 3">
    <name type="scientific">Somion occarium</name>
    <dbReference type="NCBI Taxonomy" id="3059160"/>
    <lineage>
        <taxon>Eukaryota</taxon>
        <taxon>Fungi</taxon>
        <taxon>Dikarya</taxon>
        <taxon>Basidiomycota</taxon>
        <taxon>Agaricomycotina</taxon>
        <taxon>Agaricomycetes</taxon>
        <taxon>Polyporales</taxon>
        <taxon>Cerrenaceae</taxon>
        <taxon>Somion</taxon>
    </lineage>
</organism>
<feature type="domain" description="F-box" evidence="1">
    <location>
        <begin position="6"/>
        <end position="37"/>
    </location>
</feature>
<dbReference type="Gene3D" id="1.20.1280.50">
    <property type="match status" value="1"/>
</dbReference>
<gene>
    <name evidence="2" type="ORF">GFSPODELE1_LOCUS3024</name>
</gene>
<protein>
    <recommendedName>
        <fullName evidence="1">F-box domain-containing protein</fullName>
    </recommendedName>
</protein>
<sequence length="519" mass="59579">MDRFSTELLVEVFLHLHVRELILCRCVSRRWNVILTETPSLQLLLACQLSGYKTVRAVTYMPKKFLQLLQKIQDTWRSPVLEPPHLILPIPPHALQPRQFNDIIVSSLRPDSGPAGTMYEGIEVIRLRDGVDPGSRIFQLNPGIRFSHFDCDPSQDLLILCYNKMGTENQTRFKFYHFLCLSTGLVHPRLQTQFPTSSAHTSVPIKFGYQPSSRVSGDIIVIADRDKIVLLHWPSCTFPITWQPSDEVAYLAALPVRDQYVLLVRLQKRPSRRLFIDVYLLVQLDNPVYADVYRVAIFEFPTLNQSRLGYMQAHFSPHKDHSSQAPSSQSEIYSVPSLVCLFLESSQGRYSFITPLATFLPGEFFPEPRGHATERAEAPIPWQVWGPYSSYLFQSTFSHQDVRHVSGYRVFTSSEIVEFNPFRLRMPTHLVLQGGVQEIPGTLRTYSDGLFTGTVRTYLPYWRVLFDLGRMSVFEDEDGVKVSMVKWDLGGTPEHVEVRSLGMLRKEWCEVNNEKHPSS</sequence>
<evidence type="ECO:0000313" key="3">
    <source>
        <dbReference type="Proteomes" id="UP001497453"/>
    </source>
</evidence>
<dbReference type="Proteomes" id="UP001497453">
    <property type="component" value="Chromosome 2"/>
</dbReference>
<dbReference type="SUPFAM" id="SSF81383">
    <property type="entry name" value="F-box domain"/>
    <property type="match status" value="1"/>
</dbReference>
<dbReference type="InterPro" id="IPR036047">
    <property type="entry name" value="F-box-like_dom_sf"/>
</dbReference>
<name>A0ABP1CWX7_9APHY</name>
<dbReference type="EMBL" id="OZ037945">
    <property type="protein sequence ID" value="CAL1700173.1"/>
    <property type="molecule type" value="Genomic_DNA"/>
</dbReference>
<reference evidence="3" key="1">
    <citation type="submission" date="2024-04" db="EMBL/GenBank/DDBJ databases">
        <authorList>
            <person name="Shaw F."/>
            <person name="Minotto A."/>
        </authorList>
    </citation>
    <scope>NUCLEOTIDE SEQUENCE [LARGE SCALE GENOMIC DNA]</scope>
</reference>
<dbReference type="InterPro" id="IPR001810">
    <property type="entry name" value="F-box_dom"/>
</dbReference>
<proteinExistence type="predicted"/>
<dbReference type="Pfam" id="PF12937">
    <property type="entry name" value="F-box-like"/>
    <property type="match status" value="1"/>
</dbReference>